<dbReference type="AlphaFoldDB" id="A0A250J2Q1"/>
<proteinExistence type="predicted"/>
<evidence type="ECO:0000313" key="3">
    <source>
        <dbReference type="Proteomes" id="UP000217257"/>
    </source>
</evidence>
<accession>A0A250J2Q1</accession>
<organism evidence="2 3">
    <name type="scientific">Cystobacter fuscus</name>
    <dbReference type="NCBI Taxonomy" id="43"/>
    <lineage>
        <taxon>Bacteria</taxon>
        <taxon>Pseudomonadati</taxon>
        <taxon>Myxococcota</taxon>
        <taxon>Myxococcia</taxon>
        <taxon>Myxococcales</taxon>
        <taxon>Cystobacterineae</taxon>
        <taxon>Archangiaceae</taxon>
        <taxon>Cystobacter</taxon>
    </lineage>
</organism>
<feature type="domain" description="Tox-REase-5" evidence="1">
    <location>
        <begin position="395"/>
        <end position="481"/>
    </location>
</feature>
<protein>
    <recommendedName>
        <fullName evidence="1">Tox-REase-5 domain-containing protein</fullName>
    </recommendedName>
</protein>
<name>A0A250J2Q1_9BACT</name>
<gene>
    <name evidence="2" type="ORF">CYFUS_003668</name>
</gene>
<dbReference type="EMBL" id="CP022098">
    <property type="protein sequence ID" value="ATB38235.1"/>
    <property type="molecule type" value="Genomic_DNA"/>
</dbReference>
<reference evidence="2 3" key="1">
    <citation type="submission" date="2017-06" db="EMBL/GenBank/DDBJ databases">
        <title>Sequencing and comparative analysis of myxobacterial genomes.</title>
        <authorList>
            <person name="Rupp O."/>
            <person name="Goesmann A."/>
            <person name="Sogaard-Andersen L."/>
        </authorList>
    </citation>
    <scope>NUCLEOTIDE SEQUENCE [LARGE SCALE GENOMIC DNA]</scope>
    <source>
        <strain evidence="2 3">DSM 52655</strain>
    </source>
</reference>
<evidence type="ECO:0000313" key="2">
    <source>
        <dbReference type="EMBL" id="ATB38235.1"/>
    </source>
</evidence>
<dbReference type="InterPro" id="IPR028904">
    <property type="entry name" value="Tox-REase-5_dom"/>
</dbReference>
<dbReference type="Proteomes" id="UP000217257">
    <property type="component" value="Chromosome"/>
</dbReference>
<dbReference type="Pfam" id="PF15648">
    <property type="entry name" value="Tox-REase-5"/>
    <property type="match status" value="1"/>
</dbReference>
<evidence type="ECO:0000259" key="1">
    <source>
        <dbReference type="Pfam" id="PF15648"/>
    </source>
</evidence>
<sequence length="514" mass="55029">MAVGVGAEYLGDPGVAEVRAVERGGDSARTLLHARRAGSVEDGKGEGVGWPDGVGDGRPFEVPFSVDYFQGFLLRARVPSTALPGDGRTLSPQQAMELLPHLLSTPVTLGNFGLRRMAAHLLLEVATGDVAVSRDELHARMRRFSRVLVLRPDGYLVKPSTGVAVQKAGEVVLAGDGILRADRIEVGPFYAIDGGRLFPVDARLDVLHGARPVGTYTPDEDAGLAVAEGAALAVVDTVEGLYRLVFHTGETLEGLTQLPGAVRAMYENAPRLWNEFRHKPYAEQVRTVSRLATGAVLLVGTSGAGAAKAASWGGHLGSISIPLLSLSGEGLLAVRLVALPVRGTVAVGGQALSATYVLHMANVGSQGLGAGGGWPPVGGPGQWVEDTSSMSEQARAYQAQVTGAPKRWVYRVCRGADCVDYDGFDLNTGTLLEAKARGYDKWFDQDLKTRFKYKGVDDMMKQARRQTRMAGLLRVRWLVAEPRMVAILKKLFKENNIEGIEIVHKPPMLEADPL</sequence>
<dbReference type="KEGG" id="cfus:CYFUS_003668"/>